<organism evidence="1 2">
    <name type="scientific">Tuber aestivum</name>
    <name type="common">summer truffle</name>
    <dbReference type="NCBI Taxonomy" id="59557"/>
    <lineage>
        <taxon>Eukaryota</taxon>
        <taxon>Fungi</taxon>
        <taxon>Dikarya</taxon>
        <taxon>Ascomycota</taxon>
        <taxon>Pezizomycotina</taxon>
        <taxon>Pezizomycetes</taxon>
        <taxon>Pezizales</taxon>
        <taxon>Tuberaceae</taxon>
        <taxon>Tuber</taxon>
    </lineage>
</organism>
<evidence type="ECO:0000313" key="2">
    <source>
        <dbReference type="Proteomes" id="UP001412239"/>
    </source>
</evidence>
<dbReference type="AlphaFoldDB" id="A0A292Q946"/>
<keyword evidence="2" id="KW-1185">Reference proteome</keyword>
<evidence type="ECO:0000313" key="1">
    <source>
        <dbReference type="EMBL" id="CUS15250.1"/>
    </source>
</evidence>
<dbReference type="Proteomes" id="UP001412239">
    <property type="component" value="Unassembled WGS sequence"/>
</dbReference>
<accession>A0A292Q946</accession>
<dbReference type="EMBL" id="LN890949">
    <property type="protein sequence ID" value="CUS15250.1"/>
    <property type="molecule type" value="Genomic_DNA"/>
</dbReference>
<gene>
    <name evidence="1" type="ORF">GSTUAT00000717001</name>
</gene>
<reference evidence="1" key="1">
    <citation type="submission" date="2015-10" db="EMBL/GenBank/DDBJ databases">
        <authorList>
            <person name="Regsiter A."/>
            <person name="william w."/>
        </authorList>
    </citation>
    <scope>NUCLEOTIDE SEQUENCE</scope>
    <source>
        <strain evidence="1">Montdore</strain>
    </source>
</reference>
<proteinExistence type="predicted"/>
<name>A0A292Q946_9PEZI</name>
<protein>
    <submittedName>
        <fullName evidence="1">Uncharacterized protein</fullName>
    </submittedName>
</protein>
<sequence length="126" mass="14258">MTYSDPTSSIAFRHSSPNILFRLSCLLYRDTVGRPWLIAAFRPFRLYRQMSAISQSRFLFLLSPASQPRPTSVPLLPYFTSIACNKCNRLNVLYIPRTTAPILLPFQPGTAPHLTSYGKSRTGFPC</sequence>